<gene>
    <name evidence="1" type="ORF">LTS18_002517</name>
</gene>
<dbReference type="EMBL" id="JAWDJW010012610">
    <property type="protein sequence ID" value="KAK3043974.1"/>
    <property type="molecule type" value="Genomic_DNA"/>
</dbReference>
<name>A0ACC3CSC5_9PEZI</name>
<feature type="non-terminal residue" evidence="1">
    <location>
        <position position="63"/>
    </location>
</feature>
<keyword evidence="2" id="KW-1185">Reference proteome</keyword>
<protein>
    <submittedName>
        <fullName evidence="1">Uncharacterized protein</fullName>
    </submittedName>
</protein>
<evidence type="ECO:0000313" key="2">
    <source>
        <dbReference type="Proteomes" id="UP001186974"/>
    </source>
</evidence>
<sequence>MPPGRPWLKFMLVLTLGFLAGVLLGMLSTTMILWLIPAPVIEQAIRERRESHLRREKLQNECG</sequence>
<comment type="caution">
    <text evidence="1">The sequence shown here is derived from an EMBL/GenBank/DDBJ whole genome shotgun (WGS) entry which is preliminary data.</text>
</comment>
<dbReference type="Proteomes" id="UP001186974">
    <property type="component" value="Unassembled WGS sequence"/>
</dbReference>
<evidence type="ECO:0000313" key="1">
    <source>
        <dbReference type="EMBL" id="KAK3043974.1"/>
    </source>
</evidence>
<accession>A0ACC3CSC5</accession>
<reference evidence="1" key="1">
    <citation type="submission" date="2024-09" db="EMBL/GenBank/DDBJ databases">
        <title>Black Yeasts Isolated from many extreme environments.</title>
        <authorList>
            <person name="Coleine C."/>
            <person name="Stajich J.E."/>
            <person name="Selbmann L."/>
        </authorList>
    </citation>
    <scope>NUCLEOTIDE SEQUENCE</scope>
    <source>
        <strain evidence="1">CCFEE 5737</strain>
    </source>
</reference>
<proteinExistence type="predicted"/>
<organism evidence="1 2">
    <name type="scientific">Coniosporium uncinatum</name>
    <dbReference type="NCBI Taxonomy" id="93489"/>
    <lineage>
        <taxon>Eukaryota</taxon>
        <taxon>Fungi</taxon>
        <taxon>Dikarya</taxon>
        <taxon>Ascomycota</taxon>
        <taxon>Pezizomycotina</taxon>
        <taxon>Dothideomycetes</taxon>
        <taxon>Dothideomycetes incertae sedis</taxon>
        <taxon>Coniosporium</taxon>
    </lineage>
</organism>